<proteinExistence type="predicted"/>
<dbReference type="SUPFAM" id="SSF54427">
    <property type="entry name" value="NTF2-like"/>
    <property type="match status" value="1"/>
</dbReference>
<dbReference type="EMBL" id="LLZG01000276">
    <property type="protein sequence ID" value="KUL31155.1"/>
    <property type="molecule type" value="Genomic_DNA"/>
</dbReference>
<sequence>MTAPVTETAGPEFTEQLRNLVDRTEISELVDRYTILLDTQDESDVDPDWPRRIFTEDCRLTYPIGGHTGWAGLAEFHREAKQKFTATHHLSGNHAIVLDGDRADVRFHMVATHVHRPETRRAARTDPGPLFSIGGHYAGEAVRTDDGWRFSNWSFQVVWTAGVGPAELP</sequence>
<evidence type="ECO:0000259" key="1">
    <source>
        <dbReference type="Pfam" id="PF13577"/>
    </source>
</evidence>
<dbReference type="Gene3D" id="3.10.450.50">
    <property type="match status" value="1"/>
</dbReference>
<feature type="domain" description="SnoaL-like" evidence="1">
    <location>
        <begin position="20"/>
        <end position="153"/>
    </location>
</feature>
<dbReference type="Proteomes" id="UP000053923">
    <property type="component" value="Unassembled WGS sequence"/>
</dbReference>
<dbReference type="CDD" id="cd00531">
    <property type="entry name" value="NTF2_like"/>
    <property type="match status" value="1"/>
</dbReference>
<evidence type="ECO:0000313" key="3">
    <source>
        <dbReference type="Proteomes" id="UP000053923"/>
    </source>
</evidence>
<name>A0A101JQI6_9ACTN</name>
<accession>A0A101JQI6</accession>
<reference evidence="3" key="1">
    <citation type="submission" date="2015-10" db="EMBL/GenBank/DDBJ databases">
        <authorList>
            <person name="Ju K.-S."/>
            <person name="Doroghazi J.R."/>
            <person name="Metcalf W.W."/>
        </authorList>
    </citation>
    <scope>NUCLEOTIDE SEQUENCE [LARGE SCALE GENOMIC DNA]</scope>
    <source>
        <strain evidence="3">NRRL 3151</strain>
    </source>
</reference>
<dbReference type="InterPro" id="IPR037401">
    <property type="entry name" value="SnoaL-like"/>
</dbReference>
<dbReference type="InterPro" id="IPR032710">
    <property type="entry name" value="NTF2-like_dom_sf"/>
</dbReference>
<dbReference type="Pfam" id="PF13577">
    <property type="entry name" value="SnoaL_4"/>
    <property type="match status" value="1"/>
</dbReference>
<gene>
    <name evidence="2" type="ORF">ADL12_25595</name>
</gene>
<comment type="caution">
    <text evidence="2">The sequence shown here is derived from an EMBL/GenBank/DDBJ whole genome shotgun (WGS) entry which is preliminary data.</text>
</comment>
<protein>
    <recommendedName>
        <fullName evidence="1">SnoaL-like domain-containing protein</fullName>
    </recommendedName>
</protein>
<organism evidence="2 3">
    <name type="scientific">Streptomyces regalis</name>
    <dbReference type="NCBI Taxonomy" id="68262"/>
    <lineage>
        <taxon>Bacteria</taxon>
        <taxon>Bacillati</taxon>
        <taxon>Actinomycetota</taxon>
        <taxon>Actinomycetes</taxon>
        <taxon>Kitasatosporales</taxon>
        <taxon>Streptomycetaceae</taxon>
        <taxon>Streptomyces</taxon>
    </lineage>
</organism>
<dbReference type="RefSeq" id="WP_062705555.1">
    <property type="nucleotide sequence ID" value="NZ_LLZG01000276.1"/>
</dbReference>
<dbReference type="OrthoDB" id="2599042at2"/>
<keyword evidence="3" id="KW-1185">Reference proteome</keyword>
<evidence type="ECO:0000313" key="2">
    <source>
        <dbReference type="EMBL" id="KUL31155.1"/>
    </source>
</evidence>
<dbReference type="AlphaFoldDB" id="A0A101JQI6"/>